<dbReference type="SUPFAM" id="SSF88659">
    <property type="entry name" value="Sigma3 and sigma4 domains of RNA polymerase sigma factors"/>
    <property type="match status" value="1"/>
</dbReference>
<dbReference type="GO" id="GO:0003677">
    <property type="term" value="F:DNA binding"/>
    <property type="evidence" value="ECO:0007669"/>
    <property type="project" value="UniProtKB-KW"/>
</dbReference>
<evidence type="ECO:0000256" key="2">
    <source>
        <dbReference type="ARBA" id="ARBA00023015"/>
    </source>
</evidence>
<dbReference type="PANTHER" id="PTHR43133">
    <property type="entry name" value="RNA POLYMERASE ECF-TYPE SIGMA FACTO"/>
    <property type="match status" value="1"/>
</dbReference>
<accession>A0A1T5EGW6</accession>
<dbReference type="InterPro" id="IPR013324">
    <property type="entry name" value="RNA_pol_sigma_r3/r4-like"/>
</dbReference>
<dbReference type="PANTHER" id="PTHR43133:SF8">
    <property type="entry name" value="RNA POLYMERASE SIGMA FACTOR HI_1459-RELATED"/>
    <property type="match status" value="1"/>
</dbReference>
<dbReference type="OrthoDB" id="9784272at2"/>
<dbReference type="InterPro" id="IPR014284">
    <property type="entry name" value="RNA_pol_sigma-70_dom"/>
</dbReference>
<dbReference type="Pfam" id="PF08281">
    <property type="entry name" value="Sigma70_r4_2"/>
    <property type="match status" value="1"/>
</dbReference>
<comment type="similarity">
    <text evidence="1">Belongs to the sigma-70 factor family. ECF subfamily.</text>
</comment>
<feature type="domain" description="RNA polymerase sigma-70 region 2" evidence="6">
    <location>
        <begin position="21"/>
        <end position="85"/>
    </location>
</feature>
<dbReference type="Gene3D" id="1.10.1740.10">
    <property type="match status" value="1"/>
</dbReference>
<keyword evidence="9" id="KW-1185">Reference proteome</keyword>
<sequence>MDSLYLDKMAEKQSASLTEVVKNYGSQLLRFIKGKVSKVEDAEDILQEVWYQTSRLTNIDDLENVSAWLYSVTRNKITDNYRKKKSDSLEDYVYEDEDGSFSIKEILLADDSNNPELKMFKDIFWDELMKALEELPENQRRVFIQNEIEDRTLQEIADEENENLKTIISRKGYAVKHLRVKLRHLYNELKY</sequence>
<dbReference type="NCBIfam" id="TIGR02937">
    <property type="entry name" value="sigma70-ECF"/>
    <property type="match status" value="1"/>
</dbReference>
<dbReference type="GO" id="GO:0006352">
    <property type="term" value="P:DNA-templated transcription initiation"/>
    <property type="evidence" value="ECO:0007669"/>
    <property type="project" value="InterPro"/>
</dbReference>
<gene>
    <name evidence="8" type="ORF">SAMN05660477_01396</name>
</gene>
<protein>
    <submittedName>
        <fullName evidence="8">RNA polymerase sigma factor, sigma-70 family</fullName>
    </submittedName>
</protein>
<dbReference type="InterPro" id="IPR013325">
    <property type="entry name" value="RNA_pol_sigma_r2"/>
</dbReference>
<evidence type="ECO:0000259" key="6">
    <source>
        <dbReference type="Pfam" id="PF04542"/>
    </source>
</evidence>
<keyword evidence="3" id="KW-0731">Sigma factor</keyword>
<evidence type="ECO:0000256" key="1">
    <source>
        <dbReference type="ARBA" id="ARBA00010641"/>
    </source>
</evidence>
<dbReference type="Gene3D" id="1.10.10.10">
    <property type="entry name" value="Winged helix-like DNA-binding domain superfamily/Winged helix DNA-binding domain"/>
    <property type="match status" value="1"/>
</dbReference>
<evidence type="ECO:0000256" key="5">
    <source>
        <dbReference type="ARBA" id="ARBA00023163"/>
    </source>
</evidence>
<proteinExistence type="inferred from homology"/>
<evidence type="ECO:0000259" key="7">
    <source>
        <dbReference type="Pfam" id="PF08281"/>
    </source>
</evidence>
<dbReference type="Proteomes" id="UP000191112">
    <property type="component" value="Unassembled WGS sequence"/>
</dbReference>
<dbReference type="RefSeq" id="WP_079666646.1">
    <property type="nucleotide sequence ID" value="NZ_FUYZ01000003.1"/>
</dbReference>
<dbReference type="InterPro" id="IPR013249">
    <property type="entry name" value="RNA_pol_sigma70_r4_t2"/>
</dbReference>
<dbReference type="InterPro" id="IPR039425">
    <property type="entry name" value="RNA_pol_sigma-70-like"/>
</dbReference>
<keyword evidence="5" id="KW-0804">Transcription</keyword>
<dbReference type="Pfam" id="PF04542">
    <property type="entry name" value="Sigma70_r2"/>
    <property type="match status" value="1"/>
</dbReference>
<dbReference type="InterPro" id="IPR007627">
    <property type="entry name" value="RNA_pol_sigma70_r2"/>
</dbReference>
<evidence type="ECO:0000256" key="3">
    <source>
        <dbReference type="ARBA" id="ARBA00023082"/>
    </source>
</evidence>
<organism evidence="8 9">
    <name type="scientific">Soonwooa buanensis</name>
    <dbReference type="NCBI Taxonomy" id="619805"/>
    <lineage>
        <taxon>Bacteria</taxon>
        <taxon>Pseudomonadati</taxon>
        <taxon>Bacteroidota</taxon>
        <taxon>Flavobacteriia</taxon>
        <taxon>Flavobacteriales</taxon>
        <taxon>Weeksellaceae</taxon>
        <taxon>Chryseobacterium group</taxon>
        <taxon>Soonwooa</taxon>
    </lineage>
</organism>
<feature type="domain" description="RNA polymerase sigma factor 70 region 4 type 2" evidence="7">
    <location>
        <begin position="126"/>
        <end position="171"/>
    </location>
</feature>
<dbReference type="GO" id="GO:0016987">
    <property type="term" value="F:sigma factor activity"/>
    <property type="evidence" value="ECO:0007669"/>
    <property type="project" value="UniProtKB-KW"/>
</dbReference>
<reference evidence="8 9" key="1">
    <citation type="submission" date="2017-02" db="EMBL/GenBank/DDBJ databases">
        <authorList>
            <person name="Peterson S.W."/>
        </authorList>
    </citation>
    <scope>NUCLEOTIDE SEQUENCE [LARGE SCALE GENOMIC DNA]</scope>
    <source>
        <strain evidence="8 9">DSM 22323</strain>
    </source>
</reference>
<evidence type="ECO:0000313" key="9">
    <source>
        <dbReference type="Proteomes" id="UP000191112"/>
    </source>
</evidence>
<dbReference type="AlphaFoldDB" id="A0A1T5EGW6"/>
<evidence type="ECO:0000313" key="8">
    <source>
        <dbReference type="EMBL" id="SKB83018.1"/>
    </source>
</evidence>
<dbReference type="InterPro" id="IPR036388">
    <property type="entry name" value="WH-like_DNA-bd_sf"/>
</dbReference>
<dbReference type="STRING" id="619805.SAMN05660477_01396"/>
<keyword evidence="4" id="KW-0238">DNA-binding</keyword>
<dbReference type="EMBL" id="FUYZ01000003">
    <property type="protein sequence ID" value="SKB83018.1"/>
    <property type="molecule type" value="Genomic_DNA"/>
</dbReference>
<evidence type="ECO:0000256" key="4">
    <source>
        <dbReference type="ARBA" id="ARBA00023125"/>
    </source>
</evidence>
<dbReference type="SUPFAM" id="SSF88946">
    <property type="entry name" value="Sigma2 domain of RNA polymerase sigma factors"/>
    <property type="match status" value="1"/>
</dbReference>
<keyword evidence="2" id="KW-0805">Transcription regulation</keyword>
<name>A0A1T5EGW6_9FLAO</name>
<dbReference type="CDD" id="cd06171">
    <property type="entry name" value="Sigma70_r4"/>
    <property type="match status" value="1"/>
</dbReference>